<name>A0ABW5G1S6_9PSEU</name>
<evidence type="ECO:0000256" key="4">
    <source>
        <dbReference type="ARBA" id="ARBA00022989"/>
    </source>
</evidence>
<keyword evidence="9" id="KW-1185">Reference proteome</keyword>
<keyword evidence="3 6" id="KW-0812">Transmembrane</keyword>
<sequence length="451" mass="48298">MTTAHQATAARLDRLPVTRLHRYLIAVVGVATFFDLYDLFLASAVSTVLAKEFGVSAGSLKPLLASAFLGAFLGAIALGRLADRIGRRRAFLVTLSIYSVFTLLGAFSTNVWMLVGCRFAAGLGIGGELPLADAYLADMLPSHARGRATAWAYTIGFFGVPAAGFLAMGLVGRAPLGVAGWRWLFVVGALGAAIVWLARTRLPESPRWLSARNRHDEAEEVLRRLESSAKTPLPELEAGHEHPADPRPERVGALLSVRWRRRTVMLSVFQLLQTFGYYGFGSLVPIILAAKGFDLTHSLTYSALTFVGYPIGSALSIPVMERLQRKWLIVGSAFLMAVFGLAFGYSANGAAIAVLGFCYTATSNVFSNAFHTYQAELFPTSLRATASGSAYSLSRLATAAMPFILLPVLQVHGATGLFTVVASAMGLLMVDIAVFGPRTTGESVEVIASRT</sequence>
<evidence type="ECO:0000256" key="1">
    <source>
        <dbReference type="ARBA" id="ARBA00004651"/>
    </source>
</evidence>
<dbReference type="SUPFAM" id="SSF103473">
    <property type="entry name" value="MFS general substrate transporter"/>
    <property type="match status" value="1"/>
</dbReference>
<reference evidence="9" key="1">
    <citation type="journal article" date="2019" name="Int. J. Syst. Evol. Microbiol.">
        <title>The Global Catalogue of Microorganisms (GCM) 10K type strain sequencing project: providing services to taxonomists for standard genome sequencing and annotation.</title>
        <authorList>
            <consortium name="The Broad Institute Genomics Platform"/>
            <consortium name="The Broad Institute Genome Sequencing Center for Infectious Disease"/>
            <person name="Wu L."/>
            <person name="Ma J."/>
        </authorList>
    </citation>
    <scope>NUCLEOTIDE SEQUENCE [LARGE SCALE GENOMIC DNA]</scope>
    <source>
        <strain evidence="9">CGMCC 4.7645</strain>
    </source>
</reference>
<evidence type="ECO:0000256" key="3">
    <source>
        <dbReference type="ARBA" id="ARBA00022692"/>
    </source>
</evidence>
<feature type="transmembrane region" description="Helical" evidence="6">
    <location>
        <begin position="20"/>
        <end position="40"/>
    </location>
</feature>
<feature type="transmembrane region" description="Helical" evidence="6">
    <location>
        <begin position="90"/>
        <end position="113"/>
    </location>
</feature>
<proteinExistence type="predicted"/>
<evidence type="ECO:0000313" key="9">
    <source>
        <dbReference type="Proteomes" id="UP001597417"/>
    </source>
</evidence>
<evidence type="ECO:0000313" key="8">
    <source>
        <dbReference type="EMBL" id="MFD2418896.1"/>
    </source>
</evidence>
<feature type="transmembrane region" description="Helical" evidence="6">
    <location>
        <begin position="264"/>
        <end position="287"/>
    </location>
</feature>
<organism evidence="8 9">
    <name type="scientific">Amycolatopsis pigmentata</name>
    <dbReference type="NCBI Taxonomy" id="450801"/>
    <lineage>
        <taxon>Bacteria</taxon>
        <taxon>Bacillati</taxon>
        <taxon>Actinomycetota</taxon>
        <taxon>Actinomycetes</taxon>
        <taxon>Pseudonocardiales</taxon>
        <taxon>Pseudonocardiaceae</taxon>
        <taxon>Amycolatopsis</taxon>
    </lineage>
</organism>
<feature type="transmembrane region" description="Helical" evidence="6">
    <location>
        <begin position="119"/>
        <end position="136"/>
    </location>
</feature>
<feature type="domain" description="Major facilitator superfamily (MFS) profile" evidence="7">
    <location>
        <begin position="24"/>
        <end position="440"/>
    </location>
</feature>
<gene>
    <name evidence="8" type="ORF">ACFSXZ_21435</name>
</gene>
<feature type="transmembrane region" description="Helical" evidence="6">
    <location>
        <begin position="327"/>
        <end position="345"/>
    </location>
</feature>
<dbReference type="CDD" id="cd17316">
    <property type="entry name" value="MFS_SV2_like"/>
    <property type="match status" value="1"/>
</dbReference>
<dbReference type="Proteomes" id="UP001597417">
    <property type="component" value="Unassembled WGS sequence"/>
</dbReference>
<dbReference type="RefSeq" id="WP_378266893.1">
    <property type="nucleotide sequence ID" value="NZ_JBHUKR010000009.1"/>
</dbReference>
<dbReference type="PANTHER" id="PTHR23511">
    <property type="entry name" value="SYNAPTIC VESICLE GLYCOPROTEIN 2"/>
    <property type="match status" value="1"/>
</dbReference>
<dbReference type="EMBL" id="JBHUKR010000009">
    <property type="protein sequence ID" value="MFD2418896.1"/>
    <property type="molecule type" value="Genomic_DNA"/>
</dbReference>
<feature type="transmembrane region" description="Helical" evidence="6">
    <location>
        <begin position="415"/>
        <end position="435"/>
    </location>
</feature>
<dbReference type="InterPro" id="IPR005828">
    <property type="entry name" value="MFS_sugar_transport-like"/>
</dbReference>
<dbReference type="InterPro" id="IPR020846">
    <property type="entry name" value="MFS_dom"/>
</dbReference>
<accession>A0ABW5G1S6</accession>
<dbReference type="Gene3D" id="1.20.1250.20">
    <property type="entry name" value="MFS general substrate transporter like domains"/>
    <property type="match status" value="1"/>
</dbReference>
<dbReference type="PANTHER" id="PTHR23511:SF34">
    <property type="entry name" value="SYNAPTIC VESICLE GLYCOPROTEIN 2"/>
    <property type="match status" value="1"/>
</dbReference>
<comment type="subcellular location">
    <subcellularLocation>
        <location evidence="1">Cell membrane</location>
        <topology evidence="1">Multi-pass membrane protein</topology>
    </subcellularLocation>
</comment>
<keyword evidence="4 6" id="KW-1133">Transmembrane helix</keyword>
<feature type="transmembrane region" description="Helical" evidence="6">
    <location>
        <begin position="299"/>
        <end position="320"/>
    </location>
</feature>
<protein>
    <submittedName>
        <fullName evidence="8">MFS transporter</fullName>
    </submittedName>
</protein>
<feature type="transmembrane region" description="Helical" evidence="6">
    <location>
        <begin position="148"/>
        <end position="168"/>
    </location>
</feature>
<feature type="transmembrane region" description="Helical" evidence="6">
    <location>
        <begin position="60"/>
        <end position="78"/>
    </location>
</feature>
<dbReference type="PROSITE" id="PS50850">
    <property type="entry name" value="MFS"/>
    <property type="match status" value="1"/>
</dbReference>
<evidence type="ECO:0000256" key="5">
    <source>
        <dbReference type="ARBA" id="ARBA00023136"/>
    </source>
</evidence>
<evidence type="ECO:0000256" key="6">
    <source>
        <dbReference type="SAM" id="Phobius"/>
    </source>
</evidence>
<dbReference type="InterPro" id="IPR036259">
    <property type="entry name" value="MFS_trans_sf"/>
</dbReference>
<dbReference type="Pfam" id="PF00083">
    <property type="entry name" value="Sugar_tr"/>
    <property type="match status" value="1"/>
</dbReference>
<evidence type="ECO:0000259" key="7">
    <source>
        <dbReference type="PROSITE" id="PS50850"/>
    </source>
</evidence>
<keyword evidence="5 6" id="KW-0472">Membrane</keyword>
<comment type="caution">
    <text evidence="8">The sequence shown here is derived from an EMBL/GenBank/DDBJ whole genome shotgun (WGS) entry which is preliminary data.</text>
</comment>
<keyword evidence="2" id="KW-0813">Transport</keyword>
<dbReference type="PROSITE" id="PS00216">
    <property type="entry name" value="SUGAR_TRANSPORT_1"/>
    <property type="match status" value="1"/>
</dbReference>
<evidence type="ECO:0000256" key="2">
    <source>
        <dbReference type="ARBA" id="ARBA00022448"/>
    </source>
</evidence>
<dbReference type="InterPro" id="IPR005829">
    <property type="entry name" value="Sugar_transporter_CS"/>
</dbReference>
<feature type="transmembrane region" description="Helical" evidence="6">
    <location>
        <begin position="180"/>
        <end position="198"/>
    </location>
</feature>